<organism evidence="2 3">
    <name type="scientific">Rhodobium gokarnense</name>
    <dbReference type="NCBI Taxonomy" id="364296"/>
    <lineage>
        <taxon>Bacteria</taxon>
        <taxon>Pseudomonadati</taxon>
        <taxon>Pseudomonadota</taxon>
        <taxon>Alphaproteobacteria</taxon>
        <taxon>Hyphomicrobiales</taxon>
        <taxon>Rhodobiaceae</taxon>
        <taxon>Rhodobium</taxon>
    </lineage>
</organism>
<evidence type="ECO:0000313" key="3">
    <source>
        <dbReference type="Proteomes" id="UP001209755"/>
    </source>
</evidence>
<comment type="caution">
    <text evidence="2">The sequence shown here is derived from an EMBL/GenBank/DDBJ whole genome shotgun (WGS) entry which is preliminary data.</text>
</comment>
<gene>
    <name evidence="2" type="ORF">M2319_002248</name>
</gene>
<accession>A0ABT3HBY7</accession>
<evidence type="ECO:0000256" key="1">
    <source>
        <dbReference type="SAM" id="MobiDB-lite"/>
    </source>
</evidence>
<dbReference type="RefSeq" id="WP_264601536.1">
    <property type="nucleotide sequence ID" value="NZ_JAOQNS010000005.1"/>
</dbReference>
<evidence type="ECO:0008006" key="4">
    <source>
        <dbReference type="Google" id="ProtNLM"/>
    </source>
</evidence>
<proteinExistence type="predicted"/>
<feature type="compositionally biased region" description="Acidic residues" evidence="1">
    <location>
        <begin position="153"/>
        <end position="165"/>
    </location>
</feature>
<feature type="region of interest" description="Disordered" evidence="1">
    <location>
        <begin position="149"/>
        <end position="178"/>
    </location>
</feature>
<name>A0ABT3HBY7_9HYPH</name>
<feature type="region of interest" description="Disordered" evidence="1">
    <location>
        <begin position="225"/>
        <end position="248"/>
    </location>
</feature>
<dbReference type="EMBL" id="JAOQNS010000005">
    <property type="protein sequence ID" value="MCW2307911.1"/>
    <property type="molecule type" value="Genomic_DNA"/>
</dbReference>
<evidence type="ECO:0000313" key="2">
    <source>
        <dbReference type="EMBL" id="MCW2307911.1"/>
    </source>
</evidence>
<reference evidence="3" key="1">
    <citation type="submission" date="2023-07" db="EMBL/GenBank/DDBJ databases">
        <title>Genome sequencing of Purple Non-Sulfur Bacteria from various extreme environments.</title>
        <authorList>
            <person name="Mayer M."/>
        </authorList>
    </citation>
    <scope>NUCLEOTIDE SEQUENCE [LARGE SCALE GENOMIC DNA]</scope>
    <source>
        <strain evidence="3">DSM 17935</strain>
    </source>
</reference>
<dbReference type="Proteomes" id="UP001209755">
    <property type="component" value="Unassembled WGS sequence"/>
</dbReference>
<feature type="region of interest" description="Disordered" evidence="1">
    <location>
        <begin position="356"/>
        <end position="398"/>
    </location>
</feature>
<keyword evidence="3" id="KW-1185">Reference proteome</keyword>
<protein>
    <recommendedName>
        <fullName evidence="4">DUF2336 domain-containing protein</fullName>
    </recommendedName>
</protein>
<sequence length="398" mass="42535">MTPPPDGFDLLVSAKDSERAAALLRIAVDLFAALDTHSEGEVRQLGELCIHLIAECPAETRRYVAERLTPCRDAPRDLMRALALDEPDIARPVILGSHALGEAELAEIAEKGGAWADTLAGREDLPETIRDLLGPIAPKAAAGENTADIAPEAAEDPEEKNDDTVDTGTKASDDEDTPLATAEDLAEEQPPLRFTSFEDLADHFFDLTQAERKAAITAATNAAIGRQVKRKSGGQQAQNGNKADADKAAAEAGERLMAAAYAKDRRELVGELTERLQIRGDLAARILDDTDGEALAVALVAIGVPEKPAFNIYLHAVAAAATSVERFTELTLYHRSLTPENANLLIARWRGDGPAKRVATAAPPSAQRRPGQPRILLRLADKMPKPGTPPRKAGNGDD</sequence>